<evidence type="ECO:0000313" key="2">
    <source>
        <dbReference type="Proteomes" id="UP000194003"/>
    </source>
</evidence>
<dbReference type="Gene3D" id="3.40.50.300">
    <property type="entry name" value="P-loop containing nucleotide triphosphate hydrolases"/>
    <property type="match status" value="1"/>
</dbReference>
<dbReference type="EMBL" id="LVJN01000020">
    <property type="protein sequence ID" value="OSM02000.1"/>
    <property type="molecule type" value="Genomic_DNA"/>
</dbReference>
<protein>
    <recommendedName>
        <fullName evidence="3">Cytidylate kinase</fullName>
    </recommendedName>
</protein>
<evidence type="ECO:0000313" key="1">
    <source>
        <dbReference type="EMBL" id="OSM02000.1"/>
    </source>
</evidence>
<gene>
    <name evidence="1" type="ORF">MAIT1_02073</name>
</gene>
<dbReference type="STRING" id="1434232.MAIT1_02073"/>
<keyword evidence="2" id="KW-1185">Reference proteome</keyword>
<dbReference type="Pfam" id="PF13189">
    <property type="entry name" value="Cytidylate_kin2"/>
    <property type="match status" value="1"/>
</dbReference>
<dbReference type="InterPro" id="IPR027417">
    <property type="entry name" value="P-loop_NTPase"/>
</dbReference>
<organism evidence="1 2">
    <name type="scientific">Magnetofaba australis IT-1</name>
    <dbReference type="NCBI Taxonomy" id="1434232"/>
    <lineage>
        <taxon>Bacteria</taxon>
        <taxon>Pseudomonadati</taxon>
        <taxon>Pseudomonadota</taxon>
        <taxon>Magnetococcia</taxon>
        <taxon>Magnetococcales</taxon>
        <taxon>Magnetococcaceae</taxon>
        <taxon>Magnetofaba</taxon>
    </lineage>
</organism>
<comment type="caution">
    <text evidence="1">The sequence shown here is derived from an EMBL/GenBank/DDBJ whole genome shotgun (WGS) entry which is preliminary data.</text>
</comment>
<evidence type="ECO:0008006" key="3">
    <source>
        <dbReference type="Google" id="ProtNLM"/>
    </source>
</evidence>
<reference evidence="1 2" key="1">
    <citation type="journal article" date="2016" name="BMC Genomics">
        <title>Combined genomic and structural analyses of a cultured magnetotactic bacterium reveals its niche adaptation to a dynamic environment.</title>
        <authorList>
            <person name="Araujo A.C."/>
            <person name="Morillo V."/>
            <person name="Cypriano J."/>
            <person name="Teixeira L.C."/>
            <person name="Leao P."/>
            <person name="Lyra S."/>
            <person name="Almeida L.G."/>
            <person name="Bazylinski D.A."/>
            <person name="Vasconcellos A.T."/>
            <person name="Abreu F."/>
            <person name="Lins U."/>
        </authorList>
    </citation>
    <scope>NUCLEOTIDE SEQUENCE [LARGE SCALE GENOMIC DNA]</scope>
    <source>
        <strain evidence="1 2">IT-1</strain>
    </source>
</reference>
<proteinExistence type="predicted"/>
<dbReference type="AlphaFoldDB" id="A0A1Y2K1U1"/>
<sequence length="233" mass="25643">MELISALVGAEVETETKPEIVHSNRPPLVAVSRTLGADGTRISQILAEKLGVPFYDQALMDAVIEEASHDDHLMRRIDERATGFINDLIYGMLNDTARPSPKDAYYNALIKVLLNISRAGGVVVGRGSHMLLPVGRTFRVRFEASMEHASARISARENVSIEAAKAIVNRVNAERESFTTALPRRYPSLRSAYDMTINTDRFTNHDALAELVIQSMTMAGFPTRMPETVASAS</sequence>
<name>A0A1Y2K1U1_9PROT</name>
<accession>A0A1Y2K1U1</accession>
<dbReference type="Proteomes" id="UP000194003">
    <property type="component" value="Unassembled WGS sequence"/>
</dbReference>